<dbReference type="CDD" id="cd02869">
    <property type="entry name" value="PseudoU_synth_RluA_like"/>
    <property type="match status" value="1"/>
</dbReference>
<evidence type="ECO:0000256" key="3">
    <source>
        <dbReference type="ARBA" id="ARBA00023235"/>
    </source>
</evidence>
<evidence type="ECO:0000256" key="1">
    <source>
        <dbReference type="ARBA" id="ARBA00000073"/>
    </source>
</evidence>
<dbReference type="Gene3D" id="3.10.290.10">
    <property type="entry name" value="RNA-binding S4 domain"/>
    <property type="match status" value="1"/>
</dbReference>
<dbReference type="EC" id="5.4.99.-" evidence="6"/>
<keyword evidence="9" id="KW-1185">Reference proteome</keyword>
<comment type="similarity">
    <text evidence="2 6">Belongs to the pseudouridine synthase RluA family.</text>
</comment>
<evidence type="ECO:0000313" key="9">
    <source>
        <dbReference type="Proteomes" id="UP000222056"/>
    </source>
</evidence>
<dbReference type="GO" id="GO:0120159">
    <property type="term" value="F:rRNA pseudouridine synthase activity"/>
    <property type="evidence" value="ECO:0007669"/>
    <property type="project" value="UniProtKB-ARBA"/>
</dbReference>
<protein>
    <recommendedName>
        <fullName evidence="6">Pseudouridine synthase</fullName>
        <ecNumber evidence="6">5.4.99.-</ecNumber>
    </recommendedName>
</protein>
<keyword evidence="3 6" id="KW-0413">Isomerase</keyword>
<dbReference type="CDD" id="cd00165">
    <property type="entry name" value="S4"/>
    <property type="match status" value="1"/>
</dbReference>
<gene>
    <name evidence="8" type="ORF">SAMN02745716_1730</name>
</gene>
<dbReference type="SMART" id="SM00363">
    <property type="entry name" value="S4"/>
    <property type="match status" value="1"/>
</dbReference>
<dbReference type="AlphaFoldDB" id="A0A1H6FWF5"/>
<feature type="domain" description="RNA-binding S4" evidence="7">
    <location>
        <begin position="22"/>
        <end position="83"/>
    </location>
</feature>
<accession>A0A1H6FWF5</accession>
<dbReference type="PANTHER" id="PTHR21600">
    <property type="entry name" value="MITOCHONDRIAL RNA PSEUDOURIDINE SYNTHASE"/>
    <property type="match status" value="1"/>
</dbReference>
<organism evidence="8 9">
    <name type="scientific">Thermoleophilum album</name>
    <dbReference type="NCBI Taxonomy" id="29539"/>
    <lineage>
        <taxon>Bacteria</taxon>
        <taxon>Bacillati</taxon>
        <taxon>Actinomycetota</taxon>
        <taxon>Thermoleophilia</taxon>
        <taxon>Thermoleophilales</taxon>
        <taxon>Thermoleophilaceae</taxon>
        <taxon>Thermoleophilum</taxon>
    </lineage>
</organism>
<feature type="active site" evidence="4">
    <location>
        <position position="143"/>
    </location>
</feature>
<dbReference type="NCBIfam" id="TIGR00005">
    <property type="entry name" value="rluA_subfam"/>
    <property type="match status" value="1"/>
</dbReference>
<dbReference type="OrthoDB" id="9807829at2"/>
<dbReference type="GO" id="GO:0003723">
    <property type="term" value="F:RNA binding"/>
    <property type="evidence" value="ECO:0007669"/>
    <property type="project" value="UniProtKB-KW"/>
</dbReference>
<dbReference type="Pfam" id="PF00849">
    <property type="entry name" value="PseudoU_synth_2"/>
    <property type="match status" value="1"/>
</dbReference>
<dbReference type="InterPro" id="IPR050188">
    <property type="entry name" value="RluA_PseudoU_synthase"/>
</dbReference>
<dbReference type="GO" id="GO:0000455">
    <property type="term" value="P:enzyme-directed rRNA pseudouridine synthesis"/>
    <property type="evidence" value="ECO:0007669"/>
    <property type="project" value="TreeGrafter"/>
</dbReference>
<evidence type="ECO:0000259" key="7">
    <source>
        <dbReference type="SMART" id="SM00363"/>
    </source>
</evidence>
<dbReference type="RefSeq" id="WP_093118952.1">
    <property type="nucleotide sequence ID" value="NZ_FNWJ01000002.1"/>
</dbReference>
<dbReference type="Pfam" id="PF01479">
    <property type="entry name" value="S4"/>
    <property type="match status" value="1"/>
</dbReference>
<dbReference type="EMBL" id="FNWJ01000002">
    <property type="protein sequence ID" value="SEH14762.1"/>
    <property type="molecule type" value="Genomic_DNA"/>
</dbReference>
<dbReference type="Gene3D" id="3.30.2350.10">
    <property type="entry name" value="Pseudouridine synthase"/>
    <property type="match status" value="1"/>
</dbReference>
<evidence type="ECO:0000313" key="8">
    <source>
        <dbReference type="EMBL" id="SEH14762.1"/>
    </source>
</evidence>
<dbReference type="SUPFAM" id="SSF55120">
    <property type="entry name" value="Pseudouridine synthase"/>
    <property type="match status" value="1"/>
</dbReference>
<reference evidence="9" key="1">
    <citation type="submission" date="2016-10" db="EMBL/GenBank/DDBJ databases">
        <authorList>
            <person name="Varghese N."/>
            <person name="Submissions S."/>
        </authorList>
    </citation>
    <scope>NUCLEOTIDE SEQUENCE [LARGE SCALE GENOMIC DNA]</scope>
    <source>
        <strain evidence="9">ATCC 35263</strain>
    </source>
</reference>
<dbReference type="InterPro" id="IPR006225">
    <property type="entry name" value="PsdUridine_synth_RluC/D"/>
</dbReference>
<dbReference type="InterPro" id="IPR002942">
    <property type="entry name" value="S4_RNA-bd"/>
</dbReference>
<sequence>MSSERRDPEAITIEVRPEWGGDRLDRVLARLPAIASRARAQALIASGSVAVDGRVVRDKSYRVAPGTVITAELAAAPAEADEQPAPAPRLAYEDEHLLVIDKPPGVAVHGGAGVRVPTLDAWLRAHGAAGGDPSRPGVVHRLDRDTSGLLVVARSESAYRELARLIRERAVARHYLALVAGVPAATRAVIEAPIGRDRRRRVRMTIGGAGARAAVTRFEVRERHARSALLELALVTGRTHQIRAHLQAIGHPVAGDPTYGGQRLGAQLGLRRQFLHAARLAFPHPVSRQRIELASPLPPDLAQALEWARTLD</sequence>
<dbReference type="PROSITE" id="PS50889">
    <property type="entry name" value="S4"/>
    <property type="match status" value="1"/>
</dbReference>
<evidence type="ECO:0000256" key="4">
    <source>
        <dbReference type="PIRSR" id="PIRSR606225-1"/>
    </source>
</evidence>
<evidence type="ECO:0000256" key="5">
    <source>
        <dbReference type="PROSITE-ProRule" id="PRU00182"/>
    </source>
</evidence>
<dbReference type="STRING" id="29539.SAMN02745716_1730"/>
<comment type="catalytic activity">
    <reaction evidence="1 6">
        <text>a uridine in RNA = a pseudouridine in RNA</text>
        <dbReference type="Rhea" id="RHEA:48348"/>
        <dbReference type="Rhea" id="RHEA-COMP:12068"/>
        <dbReference type="Rhea" id="RHEA-COMP:12069"/>
        <dbReference type="ChEBI" id="CHEBI:65314"/>
        <dbReference type="ChEBI" id="CHEBI:65315"/>
    </reaction>
</comment>
<name>A0A1H6FWF5_THEAL</name>
<dbReference type="PANTHER" id="PTHR21600:SF44">
    <property type="entry name" value="RIBOSOMAL LARGE SUBUNIT PSEUDOURIDINE SYNTHASE D"/>
    <property type="match status" value="1"/>
</dbReference>
<dbReference type="InterPro" id="IPR036986">
    <property type="entry name" value="S4_RNA-bd_sf"/>
</dbReference>
<dbReference type="InterPro" id="IPR020103">
    <property type="entry name" value="PsdUridine_synth_cat_dom_sf"/>
</dbReference>
<keyword evidence="5" id="KW-0694">RNA-binding</keyword>
<dbReference type="InterPro" id="IPR006145">
    <property type="entry name" value="PsdUridine_synth_RsuA/RluA"/>
</dbReference>
<evidence type="ECO:0000256" key="6">
    <source>
        <dbReference type="RuleBase" id="RU362028"/>
    </source>
</evidence>
<dbReference type="PROSITE" id="PS01129">
    <property type="entry name" value="PSI_RLU"/>
    <property type="match status" value="1"/>
</dbReference>
<comment type="function">
    <text evidence="6">Responsible for synthesis of pseudouridine from uracil.</text>
</comment>
<dbReference type="Proteomes" id="UP000222056">
    <property type="component" value="Unassembled WGS sequence"/>
</dbReference>
<proteinExistence type="inferred from homology"/>
<dbReference type="SUPFAM" id="SSF55174">
    <property type="entry name" value="Alpha-L RNA-binding motif"/>
    <property type="match status" value="1"/>
</dbReference>
<evidence type="ECO:0000256" key="2">
    <source>
        <dbReference type="ARBA" id="ARBA00010876"/>
    </source>
</evidence>
<dbReference type="InterPro" id="IPR006224">
    <property type="entry name" value="PsdUridine_synth_RluA-like_CS"/>
</dbReference>